<protein>
    <submittedName>
        <fullName evidence="2">Uncharacterized protein</fullName>
    </submittedName>
</protein>
<keyword evidence="3" id="KW-1185">Reference proteome</keyword>
<evidence type="ECO:0000313" key="2">
    <source>
        <dbReference type="EMBL" id="CAI0377785.1"/>
    </source>
</evidence>
<evidence type="ECO:0000313" key="3">
    <source>
        <dbReference type="Proteomes" id="UP001154282"/>
    </source>
</evidence>
<dbReference type="Proteomes" id="UP001154282">
    <property type="component" value="Unassembled WGS sequence"/>
</dbReference>
<accession>A0AAV0GXN7</accession>
<reference evidence="2" key="1">
    <citation type="submission" date="2022-08" db="EMBL/GenBank/DDBJ databases">
        <authorList>
            <person name="Gutierrez-Valencia J."/>
        </authorList>
    </citation>
    <scope>NUCLEOTIDE SEQUENCE</scope>
</reference>
<name>A0AAV0GXN7_9ROSI</name>
<dbReference type="EMBL" id="CAMGYJ010000002">
    <property type="protein sequence ID" value="CAI0377785.1"/>
    <property type="molecule type" value="Genomic_DNA"/>
</dbReference>
<feature type="non-terminal residue" evidence="2">
    <location>
        <position position="1"/>
    </location>
</feature>
<comment type="caution">
    <text evidence="2">The sequence shown here is derived from an EMBL/GenBank/DDBJ whole genome shotgun (WGS) entry which is preliminary data.</text>
</comment>
<gene>
    <name evidence="2" type="ORF">LITE_LOCUS1601</name>
</gene>
<feature type="region of interest" description="Disordered" evidence="1">
    <location>
        <begin position="1"/>
        <end position="59"/>
    </location>
</feature>
<organism evidence="2 3">
    <name type="scientific">Linum tenue</name>
    <dbReference type="NCBI Taxonomy" id="586396"/>
    <lineage>
        <taxon>Eukaryota</taxon>
        <taxon>Viridiplantae</taxon>
        <taxon>Streptophyta</taxon>
        <taxon>Embryophyta</taxon>
        <taxon>Tracheophyta</taxon>
        <taxon>Spermatophyta</taxon>
        <taxon>Magnoliopsida</taxon>
        <taxon>eudicotyledons</taxon>
        <taxon>Gunneridae</taxon>
        <taxon>Pentapetalae</taxon>
        <taxon>rosids</taxon>
        <taxon>fabids</taxon>
        <taxon>Malpighiales</taxon>
        <taxon>Linaceae</taxon>
        <taxon>Linum</taxon>
    </lineage>
</organism>
<sequence length="157" mass="17299">ESNHPSAGGSSGPRLEPEAPFVSTSSSQFVHVRRGPRGNFESSRPDSEEGSTSKRKKAREAYSWILDRSGPGGPIDHSLIPSFGGHVAYRLWDDGLGARRMDSFKLSTRALAVNYLKDYKFQSEGAAALVERTGLRKLLDCSIQHLDRPLLVAFVER</sequence>
<dbReference type="AlphaFoldDB" id="A0AAV0GXN7"/>
<proteinExistence type="predicted"/>
<evidence type="ECO:0000256" key="1">
    <source>
        <dbReference type="SAM" id="MobiDB-lite"/>
    </source>
</evidence>